<dbReference type="Gene3D" id="4.10.60.30">
    <property type="entry name" value="Nanos, RNA-binding domain"/>
    <property type="match status" value="1"/>
</dbReference>
<feature type="region of interest" description="Disordered" evidence="9">
    <location>
        <begin position="44"/>
        <end position="73"/>
    </location>
</feature>
<sequence>CCCCSAHSQVVLMEPSEQKQKCFDPWRDYLGLADLVTAMRTANSRVPEVPSEQASGNCSTPPSSVSSSCPEEKQPQQQQCGFCKHNGESESVFTSHRLKDHSGSVICPYLSRYMCPECGATGAHAHTLRFCPLVDSTYSSVWIFTAVG</sequence>
<comment type="similarity">
    <text evidence="8">Belongs to the nanos family.</text>
</comment>
<evidence type="ECO:0000256" key="1">
    <source>
        <dbReference type="ARBA" id="ARBA00004496"/>
    </source>
</evidence>
<evidence type="ECO:0000256" key="4">
    <source>
        <dbReference type="ARBA" id="ARBA00022771"/>
    </source>
</evidence>
<dbReference type="Proteomes" id="UP001501920">
    <property type="component" value="Chromosome 12"/>
</dbReference>
<dbReference type="GO" id="GO:0036099">
    <property type="term" value="P:female germ-line stem cell population maintenance"/>
    <property type="evidence" value="ECO:0007669"/>
    <property type="project" value="Ensembl"/>
</dbReference>
<dbReference type="InterPro" id="IPR024161">
    <property type="entry name" value="Znf_nanos-typ"/>
</dbReference>
<dbReference type="GO" id="GO:0003727">
    <property type="term" value="F:single-stranded RNA binding"/>
    <property type="evidence" value="ECO:0007669"/>
    <property type="project" value="Ensembl"/>
</dbReference>
<evidence type="ECO:0000256" key="9">
    <source>
        <dbReference type="SAM" id="MobiDB-lite"/>
    </source>
</evidence>
<dbReference type="PROSITE" id="PS51522">
    <property type="entry name" value="ZF_NANOS"/>
    <property type="match status" value="1"/>
</dbReference>
<evidence type="ECO:0000256" key="7">
    <source>
        <dbReference type="ARBA" id="ARBA00022884"/>
    </source>
</evidence>
<keyword evidence="7 8" id="KW-0694">RNA-binding</keyword>
<dbReference type="GO" id="GO:0042802">
    <property type="term" value="F:identical protein binding"/>
    <property type="evidence" value="ECO:0007669"/>
    <property type="project" value="Ensembl"/>
</dbReference>
<comment type="subcellular location">
    <subcellularLocation>
        <location evidence="1">Cytoplasm</location>
    </subcellularLocation>
</comment>
<evidence type="ECO:0000313" key="11">
    <source>
        <dbReference type="Ensembl" id="ENSPNAP00000006431.2"/>
    </source>
</evidence>
<protein>
    <recommendedName>
        <fullName evidence="10">Nanos-type domain-containing protein</fullName>
    </recommendedName>
</protein>
<dbReference type="GO" id="GO:0006417">
    <property type="term" value="P:regulation of translation"/>
    <property type="evidence" value="ECO:0007669"/>
    <property type="project" value="UniProtKB-UniRule"/>
</dbReference>
<dbReference type="GO" id="GO:0008270">
    <property type="term" value="F:zinc ion binding"/>
    <property type="evidence" value="ECO:0007669"/>
    <property type="project" value="UniProtKB-KW"/>
</dbReference>
<gene>
    <name evidence="11" type="primary">NANOS3</name>
</gene>
<evidence type="ECO:0000256" key="5">
    <source>
        <dbReference type="ARBA" id="ARBA00022833"/>
    </source>
</evidence>
<dbReference type="GeneTree" id="ENSGT00950000183135"/>
<dbReference type="OMA" id="HCAFCKH"/>
<keyword evidence="12" id="KW-1185">Reference proteome</keyword>
<reference evidence="11" key="2">
    <citation type="submission" date="2025-08" db="UniProtKB">
        <authorList>
            <consortium name="Ensembl"/>
        </authorList>
    </citation>
    <scope>IDENTIFICATION</scope>
</reference>
<dbReference type="PANTHER" id="PTHR12887">
    <property type="entry name" value="NANOS PROTEIN"/>
    <property type="match status" value="1"/>
</dbReference>
<keyword evidence="3" id="KW-0479">Metal-binding</keyword>
<accession>A0A3B4C6B9</accession>
<dbReference type="GO" id="GO:0008354">
    <property type="term" value="P:germ cell migration"/>
    <property type="evidence" value="ECO:0007669"/>
    <property type="project" value="Ensembl"/>
</dbReference>
<dbReference type="InterPro" id="IPR008705">
    <property type="entry name" value="Nanos/Xcar2"/>
</dbReference>
<evidence type="ECO:0000256" key="3">
    <source>
        <dbReference type="ARBA" id="ARBA00022723"/>
    </source>
</evidence>
<evidence type="ECO:0000259" key="10">
    <source>
        <dbReference type="PROSITE" id="PS51522"/>
    </source>
</evidence>
<keyword evidence="4 8" id="KW-0863">Zinc-finger</keyword>
<dbReference type="GO" id="GO:0001555">
    <property type="term" value="P:oocyte growth"/>
    <property type="evidence" value="ECO:0007669"/>
    <property type="project" value="Ensembl"/>
</dbReference>
<reference evidence="11 12" key="1">
    <citation type="submission" date="2020-10" db="EMBL/GenBank/DDBJ databases">
        <title>Pygocentrus nattereri (red-bellied piranha) genome, fPygNat1, primary haplotype.</title>
        <authorList>
            <person name="Myers G."/>
            <person name="Meyer A."/>
            <person name="Karagic N."/>
            <person name="Pippel M."/>
            <person name="Winkler S."/>
            <person name="Tracey A."/>
            <person name="Wood J."/>
            <person name="Formenti G."/>
            <person name="Howe K."/>
            <person name="Fedrigo O."/>
            <person name="Jarvis E.D."/>
        </authorList>
    </citation>
    <scope>NUCLEOTIDE SEQUENCE [LARGE SCALE GENOMIC DNA]</scope>
</reference>
<reference evidence="11" key="3">
    <citation type="submission" date="2025-09" db="UniProtKB">
        <authorList>
            <consortium name="Ensembl"/>
        </authorList>
    </citation>
    <scope>IDENTIFICATION</scope>
</reference>
<evidence type="ECO:0000256" key="8">
    <source>
        <dbReference type="PROSITE-ProRule" id="PRU00855"/>
    </source>
</evidence>
<dbReference type="Ensembl" id="ENSPNAT00000003584.2">
    <property type="protein sequence ID" value="ENSPNAP00000006431.2"/>
    <property type="gene ID" value="ENSPNAG00000002259.2"/>
</dbReference>
<dbReference type="Pfam" id="PF05741">
    <property type="entry name" value="zf-nanos"/>
    <property type="match status" value="1"/>
</dbReference>
<name>A0A3B4C6B9_PYGNA</name>
<feature type="compositionally biased region" description="Low complexity" evidence="9">
    <location>
        <begin position="58"/>
        <end position="73"/>
    </location>
</feature>
<dbReference type="InterPro" id="IPR038129">
    <property type="entry name" value="Nanos_sf"/>
</dbReference>
<keyword evidence="2" id="KW-0963">Cytoplasm</keyword>
<keyword evidence="5" id="KW-0862">Zinc</keyword>
<dbReference type="AlphaFoldDB" id="A0A3B4C6B9"/>
<evidence type="ECO:0000313" key="12">
    <source>
        <dbReference type="Proteomes" id="UP001501920"/>
    </source>
</evidence>
<feature type="domain" description="Nanos-type" evidence="10">
    <location>
        <begin position="79"/>
        <end position="133"/>
    </location>
</feature>
<organism evidence="11 12">
    <name type="scientific">Pygocentrus nattereri</name>
    <name type="common">Red-bellied piranha</name>
    <dbReference type="NCBI Taxonomy" id="42514"/>
    <lineage>
        <taxon>Eukaryota</taxon>
        <taxon>Metazoa</taxon>
        <taxon>Chordata</taxon>
        <taxon>Craniata</taxon>
        <taxon>Vertebrata</taxon>
        <taxon>Euteleostomi</taxon>
        <taxon>Actinopterygii</taxon>
        <taxon>Neopterygii</taxon>
        <taxon>Teleostei</taxon>
        <taxon>Ostariophysi</taxon>
        <taxon>Characiformes</taxon>
        <taxon>Characoidei</taxon>
        <taxon>Pygocentrus</taxon>
    </lineage>
</organism>
<dbReference type="GO" id="GO:0043186">
    <property type="term" value="C:P granule"/>
    <property type="evidence" value="ECO:0007669"/>
    <property type="project" value="Ensembl"/>
</dbReference>
<evidence type="ECO:0000256" key="2">
    <source>
        <dbReference type="ARBA" id="ARBA00022490"/>
    </source>
</evidence>
<keyword evidence="6 8" id="KW-0810">Translation regulation</keyword>
<evidence type="ECO:0000256" key="6">
    <source>
        <dbReference type="ARBA" id="ARBA00022845"/>
    </source>
</evidence>
<proteinExistence type="inferred from homology"/>